<evidence type="ECO:0000313" key="2">
    <source>
        <dbReference type="Proteomes" id="UP001604277"/>
    </source>
</evidence>
<accession>A0ABD1R2X8</accession>
<reference evidence="2" key="1">
    <citation type="submission" date="2024-07" db="EMBL/GenBank/DDBJ databases">
        <title>Two chromosome-level genome assemblies of Korean endemic species Abeliophyllum distichum and Forsythia ovata (Oleaceae).</title>
        <authorList>
            <person name="Jang H."/>
        </authorList>
    </citation>
    <scope>NUCLEOTIDE SEQUENCE [LARGE SCALE GENOMIC DNA]</scope>
</reference>
<sequence>MSESGAHILIFPYPAQGHMIPLLDFTRQLATAGLTITILVTPKNLPLLNPLLSKHPPSTPSFSLFPSPCHPLRRREHRRPPRWWFPVNVVRLRRTQESHTQLVRKPPFAAGGHHFRYVLGMDPPPCG</sequence>
<protein>
    <submittedName>
        <fullName evidence="1">UDP-glycosyltransferase 89B2-like</fullName>
    </submittedName>
</protein>
<dbReference type="Proteomes" id="UP001604277">
    <property type="component" value="Unassembled WGS sequence"/>
</dbReference>
<dbReference type="EMBL" id="JBFOLJ010000013">
    <property type="protein sequence ID" value="KAL2482785.1"/>
    <property type="molecule type" value="Genomic_DNA"/>
</dbReference>
<proteinExistence type="predicted"/>
<evidence type="ECO:0000313" key="1">
    <source>
        <dbReference type="EMBL" id="KAL2482785.1"/>
    </source>
</evidence>
<dbReference type="Gene3D" id="3.40.50.2000">
    <property type="entry name" value="Glycogen Phosphorylase B"/>
    <property type="match status" value="1"/>
</dbReference>
<name>A0ABD1R2X8_9LAMI</name>
<gene>
    <name evidence="1" type="ORF">Fot_44229</name>
</gene>
<dbReference type="AlphaFoldDB" id="A0ABD1R2X8"/>
<organism evidence="1 2">
    <name type="scientific">Forsythia ovata</name>
    <dbReference type="NCBI Taxonomy" id="205694"/>
    <lineage>
        <taxon>Eukaryota</taxon>
        <taxon>Viridiplantae</taxon>
        <taxon>Streptophyta</taxon>
        <taxon>Embryophyta</taxon>
        <taxon>Tracheophyta</taxon>
        <taxon>Spermatophyta</taxon>
        <taxon>Magnoliopsida</taxon>
        <taxon>eudicotyledons</taxon>
        <taxon>Gunneridae</taxon>
        <taxon>Pentapetalae</taxon>
        <taxon>asterids</taxon>
        <taxon>lamiids</taxon>
        <taxon>Lamiales</taxon>
        <taxon>Oleaceae</taxon>
        <taxon>Forsythieae</taxon>
        <taxon>Forsythia</taxon>
    </lineage>
</organism>
<keyword evidence="2" id="KW-1185">Reference proteome</keyword>
<comment type="caution">
    <text evidence="1">The sequence shown here is derived from an EMBL/GenBank/DDBJ whole genome shotgun (WGS) entry which is preliminary data.</text>
</comment>
<dbReference type="SUPFAM" id="SSF53756">
    <property type="entry name" value="UDP-Glycosyltransferase/glycogen phosphorylase"/>
    <property type="match status" value="1"/>
</dbReference>